<accession>A0A699YTB4</accession>
<proteinExistence type="predicted"/>
<keyword evidence="2" id="KW-1185">Reference proteome</keyword>
<evidence type="ECO:0000313" key="1">
    <source>
        <dbReference type="EMBL" id="GFH10978.1"/>
    </source>
</evidence>
<comment type="caution">
    <text evidence="1">The sequence shown here is derived from an EMBL/GenBank/DDBJ whole genome shotgun (WGS) entry which is preliminary data.</text>
</comment>
<dbReference type="Proteomes" id="UP000485058">
    <property type="component" value="Unassembled WGS sequence"/>
</dbReference>
<gene>
    <name evidence="1" type="ORF">HaLaN_06393</name>
</gene>
<sequence length="62" mass="6560">MAEAVATTSGLEQNAHVHWPFAGIATGAPAQRDWPGWRQLVYAGVAWLGDCKQGGSGVQHDT</sequence>
<organism evidence="1 2">
    <name type="scientific">Haematococcus lacustris</name>
    <name type="common">Green alga</name>
    <name type="synonym">Haematococcus pluvialis</name>
    <dbReference type="NCBI Taxonomy" id="44745"/>
    <lineage>
        <taxon>Eukaryota</taxon>
        <taxon>Viridiplantae</taxon>
        <taxon>Chlorophyta</taxon>
        <taxon>core chlorophytes</taxon>
        <taxon>Chlorophyceae</taxon>
        <taxon>CS clade</taxon>
        <taxon>Chlamydomonadales</taxon>
        <taxon>Haematococcaceae</taxon>
        <taxon>Haematococcus</taxon>
    </lineage>
</organism>
<feature type="non-terminal residue" evidence="1">
    <location>
        <position position="1"/>
    </location>
</feature>
<dbReference type="AlphaFoldDB" id="A0A699YTB4"/>
<reference evidence="1 2" key="1">
    <citation type="submission" date="2020-02" db="EMBL/GenBank/DDBJ databases">
        <title>Draft genome sequence of Haematococcus lacustris strain NIES-144.</title>
        <authorList>
            <person name="Morimoto D."/>
            <person name="Nakagawa S."/>
            <person name="Yoshida T."/>
            <person name="Sawayama S."/>
        </authorList>
    </citation>
    <scope>NUCLEOTIDE SEQUENCE [LARGE SCALE GENOMIC DNA]</scope>
    <source>
        <strain evidence="1 2">NIES-144</strain>
    </source>
</reference>
<protein>
    <submittedName>
        <fullName evidence="1">Uncharacterized protein</fullName>
    </submittedName>
</protein>
<dbReference type="EMBL" id="BLLF01000363">
    <property type="protein sequence ID" value="GFH10978.1"/>
    <property type="molecule type" value="Genomic_DNA"/>
</dbReference>
<name>A0A699YTB4_HAELA</name>
<evidence type="ECO:0000313" key="2">
    <source>
        <dbReference type="Proteomes" id="UP000485058"/>
    </source>
</evidence>